<keyword evidence="10 11" id="KW-0998">Cell outer membrane</keyword>
<keyword evidence="6" id="KW-0408">Iron</keyword>
<feature type="chain" id="PRO_5037899084" evidence="13">
    <location>
        <begin position="26"/>
        <end position="717"/>
    </location>
</feature>
<dbReference type="PROSITE" id="PS52016">
    <property type="entry name" value="TONB_DEPENDENT_REC_3"/>
    <property type="match status" value="1"/>
</dbReference>
<dbReference type="InterPro" id="IPR000531">
    <property type="entry name" value="Beta-barrel_TonB"/>
</dbReference>
<keyword evidence="9 11" id="KW-0472">Membrane</keyword>
<gene>
    <name evidence="16" type="ORF">JYP50_07105</name>
</gene>
<dbReference type="InterPro" id="IPR036942">
    <property type="entry name" value="Beta-barrel_TonB_sf"/>
</dbReference>
<proteinExistence type="inferred from homology"/>
<dbReference type="GO" id="GO:0006826">
    <property type="term" value="P:iron ion transport"/>
    <property type="evidence" value="ECO:0007669"/>
    <property type="project" value="UniProtKB-KW"/>
</dbReference>
<keyword evidence="2 11" id="KW-0813">Transport</keyword>
<dbReference type="GO" id="GO:0009279">
    <property type="term" value="C:cell outer membrane"/>
    <property type="evidence" value="ECO:0007669"/>
    <property type="project" value="UniProtKB-SubCell"/>
</dbReference>
<feature type="domain" description="TonB-dependent receptor plug" evidence="15">
    <location>
        <begin position="44"/>
        <end position="152"/>
    </location>
</feature>
<keyword evidence="17" id="KW-1185">Reference proteome</keyword>
<dbReference type="RefSeq" id="WP_206559803.1">
    <property type="nucleotide sequence ID" value="NZ_JAFKCZ010000005.1"/>
</dbReference>
<name>A0A939IJJ2_9GAMM</name>
<feature type="signal peptide" evidence="13">
    <location>
        <begin position="1"/>
        <end position="25"/>
    </location>
</feature>
<evidence type="ECO:0000256" key="6">
    <source>
        <dbReference type="ARBA" id="ARBA00023004"/>
    </source>
</evidence>
<dbReference type="PANTHER" id="PTHR32552:SF81">
    <property type="entry name" value="TONB-DEPENDENT OUTER MEMBRANE RECEPTOR"/>
    <property type="match status" value="1"/>
</dbReference>
<evidence type="ECO:0000256" key="7">
    <source>
        <dbReference type="ARBA" id="ARBA00023065"/>
    </source>
</evidence>
<evidence type="ECO:0000256" key="5">
    <source>
        <dbReference type="ARBA" id="ARBA00022692"/>
    </source>
</evidence>
<reference evidence="16" key="1">
    <citation type="submission" date="2021-02" db="EMBL/GenBank/DDBJ databases">
        <title>PHA producing bacteria isolated from coastal sediment in Guangdong, Shenzhen.</title>
        <authorList>
            <person name="Zheng W."/>
            <person name="Yu S."/>
            <person name="Huang Y."/>
        </authorList>
    </citation>
    <scope>NUCLEOTIDE SEQUENCE</scope>
    <source>
        <strain evidence="16">TN14-10</strain>
    </source>
</reference>
<dbReference type="Proteomes" id="UP000664303">
    <property type="component" value="Unassembled WGS sequence"/>
</dbReference>
<dbReference type="Pfam" id="PF07715">
    <property type="entry name" value="Plug"/>
    <property type="match status" value="1"/>
</dbReference>
<evidence type="ECO:0000256" key="11">
    <source>
        <dbReference type="PROSITE-ProRule" id="PRU01360"/>
    </source>
</evidence>
<keyword evidence="16" id="KW-0675">Receptor</keyword>
<feature type="domain" description="TonB-dependent receptor-like beta-barrel" evidence="14">
    <location>
        <begin position="249"/>
        <end position="680"/>
    </location>
</feature>
<keyword evidence="13" id="KW-0732">Signal</keyword>
<accession>A0A939IJJ2</accession>
<keyword evidence="7" id="KW-0406">Ion transport</keyword>
<dbReference type="EMBL" id="JAFKCZ010000005">
    <property type="protein sequence ID" value="MBN7796351.1"/>
    <property type="molecule type" value="Genomic_DNA"/>
</dbReference>
<keyword evidence="8 12" id="KW-0798">TonB box</keyword>
<evidence type="ECO:0000256" key="10">
    <source>
        <dbReference type="ARBA" id="ARBA00023237"/>
    </source>
</evidence>
<evidence type="ECO:0000256" key="3">
    <source>
        <dbReference type="ARBA" id="ARBA00022452"/>
    </source>
</evidence>
<evidence type="ECO:0000256" key="1">
    <source>
        <dbReference type="ARBA" id="ARBA00004571"/>
    </source>
</evidence>
<dbReference type="SUPFAM" id="SSF56935">
    <property type="entry name" value="Porins"/>
    <property type="match status" value="1"/>
</dbReference>
<protein>
    <submittedName>
        <fullName evidence="16">TonB-dependent receptor</fullName>
    </submittedName>
</protein>
<evidence type="ECO:0000259" key="15">
    <source>
        <dbReference type="Pfam" id="PF07715"/>
    </source>
</evidence>
<dbReference type="Gene3D" id="2.40.170.20">
    <property type="entry name" value="TonB-dependent receptor, beta-barrel domain"/>
    <property type="match status" value="1"/>
</dbReference>
<evidence type="ECO:0000313" key="16">
    <source>
        <dbReference type="EMBL" id="MBN7796351.1"/>
    </source>
</evidence>
<organism evidence="16 17">
    <name type="scientific">Parahaliea mediterranea</name>
    <dbReference type="NCBI Taxonomy" id="651086"/>
    <lineage>
        <taxon>Bacteria</taxon>
        <taxon>Pseudomonadati</taxon>
        <taxon>Pseudomonadota</taxon>
        <taxon>Gammaproteobacteria</taxon>
        <taxon>Cellvibrionales</taxon>
        <taxon>Halieaceae</taxon>
        <taxon>Parahaliea</taxon>
    </lineage>
</organism>
<comment type="similarity">
    <text evidence="11 12">Belongs to the TonB-dependent receptor family.</text>
</comment>
<evidence type="ECO:0000256" key="2">
    <source>
        <dbReference type="ARBA" id="ARBA00022448"/>
    </source>
</evidence>
<keyword evidence="4" id="KW-0410">Iron transport</keyword>
<evidence type="ECO:0000256" key="9">
    <source>
        <dbReference type="ARBA" id="ARBA00023136"/>
    </source>
</evidence>
<keyword evidence="5 11" id="KW-0812">Transmembrane</keyword>
<evidence type="ECO:0000256" key="12">
    <source>
        <dbReference type="RuleBase" id="RU003357"/>
    </source>
</evidence>
<comment type="caution">
    <text evidence="16">The sequence shown here is derived from an EMBL/GenBank/DDBJ whole genome shotgun (WGS) entry which is preliminary data.</text>
</comment>
<sequence>MIDTGCKKHLLALALGGLAGTQALAQVALEEVVVTASKRGASSVQDIPTNISAIGGALLQQTHAMGIQDMARFIPGLSAVNNGPGNEQIIIRGLASSAGAAQVGTYFDEIPATGNGGTNVSQTDLQLYDLERVEVLRGPQGTLYGAGSQGGTLRYITNKPVLTEVEGAIQADMGTRSRDGGESYAVNGMLNMPVLDDRLGFRAVGFYRDSDGYVDLPDLGESGTDTEETYGGRLLGTLLLGDRTTLNASVWYQNTEVDDQPLVNEYEDSRPGQVKLPFQDELKMYNLTLDHSLAFGDITATASYYDRDTFFVFDVSQFVPAPGSVNQNRANEQLSAELRFASNFDGPLQMIVGAFYQERDTSSTSIGYFVDTDTGLVPSSPTSFFDNRAETEFSNEALFGEFTYQVTDKLELLAGVRAFRIDTWSQANEVETPFGEPVGLKEPLDSEGDDVIYKFQASYRFTDDILTYLVYSEGFREGDANVINLKTAGGAPVPGGYAPDFVDNIEFGWKSDWLDGQLRLNGAVYAMQWQDIQVALLDQTQAFEYIINAGEAELLGVELESVIRPRALPGFTVRLNANYSEQELTEDTPGYTAGDMTAGRDGDRLPDTSPFSAGVVLEQQFDLGGYDAYASVDASYVGTALTTFSKRSADAREYGDYVLAGARLGMYLDNWEAALYVTNIADVREPVNWEVEAREGIPDRIYSTQPRTVGVSVNYTF</sequence>
<keyword evidence="3 11" id="KW-1134">Transmembrane beta strand</keyword>
<comment type="subcellular location">
    <subcellularLocation>
        <location evidence="1 11">Cell outer membrane</location>
        <topology evidence="1 11">Multi-pass membrane protein</topology>
    </subcellularLocation>
</comment>
<dbReference type="Pfam" id="PF00593">
    <property type="entry name" value="TonB_dep_Rec_b-barrel"/>
    <property type="match status" value="1"/>
</dbReference>
<evidence type="ECO:0000313" key="17">
    <source>
        <dbReference type="Proteomes" id="UP000664303"/>
    </source>
</evidence>
<dbReference type="AlphaFoldDB" id="A0A939IJJ2"/>
<evidence type="ECO:0000256" key="13">
    <source>
        <dbReference type="SAM" id="SignalP"/>
    </source>
</evidence>
<dbReference type="InterPro" id="IPR012910">
    <property type="entry name" value="Plug_dom"/>
</dbReference>
<evidence type="ECO:0000256" key="4">
    <source>
        <dbReference type="ARBA" id="ARBA00022496"/>
    </source>
</evidence>
<dbReference type="InterPro" id="IPR039426">
    <property type="entry name" value="TonB-dep_rcpt-like"/>
</dbReference>
<dbReference type="PANTHER" id="PTHR32552">
    <property type="entry name" value="FERRICHROME IRON RECEPTOR-RELATED"/>
    <property type="match status" value="1"/>
</dbReference>
<evidence type="ECO:0000256" key="8">
    <source>
        <dbReference type="ARBA" id="ARBA00023077"/>
    </source>
</evidence>
<evidence type="ECO:0000259" key="14">
    <source>
        <dbReference type="Pfam" id="PF00593"/>
    </source>
</evidence>